<evidence type="ECO:0000256" key="1">
    <source>
        <dbReference type="SAM" id="Phobius"/>
    </source>
</evidence>
<dbReference type="Proteomes" id="UP001059934">
    <property type="component" value="Chromosome"/>
</dbReference>
<keyword evidence="3" id="KW-1185">Reference proteome</keyword>
<feature type="transmembrane region" description="Helical" evidence="1">
    <location>
        <begin position="72"/>
        <end position="94"/>
    </location>
</feature>
<evidence type="ECO:0000313" key="3">
    <source>
        <dbReference type="Proteomes" id="UP001059934"/>
    </source>
</evidence>
<evidence type="ECO:0000313" key="2">
    <source>
        <dbReference type="EMBL" id="UVW34722.1"/>
    </source>
</evidence>
<dbReference type="EMBL" id="CP103416">
    <property type="protein sequence ID" value="UVW34722.1"/>
    <property type="molecule type" value="Genomic_DNA"/>
</dbReference>
<sequence>MEKGLRSAVVLIGVSMLLGAAGFIFAPEAMEAQFSVVASRVDGMGTLRGDLGGLFLTLAVFTLAGSRPGKSAWLAVPVVFMLAVLFGRTVHILLDGLSEPAIRSTVVEIIALVILEAARRKLVTDKVES</sequence>
<name>A0ABY5TLJ1_9GAMM</name>
<feature type="transmembrane region" description="Helical" evidence="1">
    <location>
        <begin position="46"/>
        <end position="65"/>
    </location>
</feature>
<reference evidence="2" key="1">
    <citation type="submission" date="2022-08" db="EMBL/GenBank/DDBJ databases">
        <title>Catabolic pathway analysis in culturable SAR92 clade bacteria reveals their overlooked roles in DMSP degradation in coastal seas.</title>
        <authorList>
            <person name="He X."/>
            <person name="Zhang X."/>
            <person name="Zhang Y."/>
        </authorList>
    </citation>
    <scope>NUCLEOTIDE SEQUENCE</scope>
    <source>
        <strain evidence="2">H455</strain>
    </source>
</reference>
<keyword evidence="1" id="KW-1133">Transmembrane helix</keyword>
<protein>
    <recommendedName>
        <fullName evidence="4">DUF4345 domain-containing protein</fullName>
    </recommendedName>
</protein>
<feature type="transmembrane region" description="Helical" evidence="1">
    <location>
        <begin position="7"/>
        <end position="26"/>
    </location>
</feature>
<keyword evidence="1" id="KW-0812">Transmembrane</keyword>
<proteinExistence type="predicted"/>
<evidence type="ECO:0008006" key="4">
    <source>
        <dbReference type="Google" id="ProtNLM"/>
    </source>
</evidence>
<organism evidence="2 3">
    <name type="scientific">SAR92 clade bacterium H455</name>
    <dbReference type="NCBI Taxonomy" id="2974818"/>
    <lineage>
        <taxon>Bacteria</taxon>
        <taxon>Pseudomonadati</taxon>
        <taxon>Pseudomonadota</taxon>
        <taxon>Gammaproteobacteria</taxon>
        <taxon>Cellvibrionales</taxon>
        <taxon>Porticoccaceae</taxon>
        <taxon>SAR92 clade</taxon>
    </lineage>
</organism>
<accession>A0ABY5TLJ1</accession>
<keyword evidence="1" id="KW-0472">Membrane</keyword>
<gene>
    <name evidence="2" type="ORF">NYF23_12005</name>
</gene>